<sequence>MGNRTVIVGHDGSPTAGLALAWALDYGAHCGARVRVLRGWSMSTAPRPASMTRGYVPPLEDFEAAVLQDLRADVDATVAERDSDVEVVCEAVRSAPANALIEASHSADLVVVGARGLGGFKGLALGSVSEQCTRHAGCPVVVVRDEHSSDVERLRELDELIGE</sequence>
<evidence type="ECO:0000259" key="2">
    <source>
        <dbReference type="Pfam" id="PF00582"/>
    </source>
</evidence>
<dbReference type="SUPFAM" id="SSF52402">
    <property type="entry name" value="Adenine nucleotide alpha hydrolases-like"/>
    <property type="match status" value="1"/>
</dbReference>
<proteinExistence type="inferred from homology"/>
<dbReference type="InterPro" id="IPR006015">
    <property type="entry name" value="Universal_stress_UspA"/>
</dbReference>
<comment type="similarity">
    <text evidence="1">Belongs to the universal stress protein A family.</text>
</comment>
<dbReference type="Gene3D" id="3.40.50.620">
    <property type="entry name" value="HUPs"/>
    <property type="match status" value="1"/>
</dbReference>
<dbReference type="PANTHER" id="PTHR46100:SF4">
    <property type="entry name" value="USPA DOMAIN-CONTAINING PROTEIN"/>
    <property type="match status" value="1"/>
</dbReference>
<protein>
    <submittedName>
        <fullName evidence="3">Universal stress protein</fullName>
    </submittedName>
</protein>
<gene>
    <name evidence="3" type="ORF">ACFPYL_05560</name>
</gene>
<evidence type="ECO:0000256" key="1">
    <source>
        <dbReference type="ARBA" id="ARBA00008791"/>
    </source>
</evidence>
<dbReference type="RefSeq" id="WP_379151411.1">
    <property type="nucleotide sequence ID" value="NZ_JBHSRJ010000003.1"/>
</dbReference>
<evidence type="ECO:0000313" key="3">
    <source>
        <dbReference type="EMBL" id="MFC6042527.1"/>
    </source>
</evidence>
<name>A0ABW1LH39_9ACTN</name>
<feature type="domain" description="UspA" evidence="2">
    <location>
        <begin position="3"/>
        <end position="144"/>
    </location>
</feature>
<comment type="caution">
    <text evidence="3">The sequence shown here is derived from an EMBL/GenBank/DDBJ whole genome shotgun (WGS) entry which is preliminary data.</text>
</comment>
<evidence type="ECO:0000313" key="4">
    <source>
        <dbReference type="Proteomes" id="UP001596135"/>
    </source>
</evidence>
<dbReference type="InterPro" id="IPR014729">
    <property type="entry name" value="Rossmann-like_a/b/a_fold"/>
</dbReference>
<reference evidence="4" key="1">
    <citation type="journal article" date="2019" name="Int. J. Syst. Evol. Microbiol.">
        <title>The Global Catalogue of Microorganisms (GCM) 10K type strain sequencing project: providing services to taxonomists for standard genome sequencing and annotation.</title>
        <authorList>
            <consortium name="The Broad Institute Genomics Platform"/>
            <consortium name="The Broad Institute Genome Sequencing Center for Infectious Disease"/>
            <person name="Wu L."/>
            <person name="Ma J."/>
        </authorList>
    </citation>
    <scope>NUCLEOTIDE SEQUENCE [LARGE SCALE GENOMIC DNA]</scope>
    <source>
        <strain evidence="4">CCUG 54522</strain>
    </source>
</reference>
<dbReference type="InterPro" id="IPR006016">
    <property type="entry name" value="UspA"/>
</dbReference>
<accession>A0ABW1LH39</accession>
<organism evidence="3 4">
    <name type="scientific">Nocardioides hankookensis</name>
    <dbReference type="NCBI Taxonomy" id="443157"/>
    <lineage>
        <taxon>Bacteria</taxon>
        <taxon>Bacillati</taxon>
        <taxon>Actinomycetota</taxon>
        <taxon>Actinomycetes</taxon>
        <taxon>Propionibacteriales</taxon>
        <taxon>Nocardioidaceae</taxon>
        <taxon>Nocardioides</taxon>
    </lineage>
</organism>
<dbReference type="EMBL" id="JBHSRJ010000003">
    <property type="protein sequence ID" value="MFC6042527.1"/>
    <property type="molecule type" value="Genomic_DNA"/>
</dbReference>
<dbReference type="Proteomes" id="UP001596135">
    <property type="component" value="Unassembled WGS sequence"/>
</dbReference>
<keyword evidence="4" id="KW-1185">Reference proteome</keyword>
<dbReference type="Pfam" id="PF00582">
    <property type="entry name" value="Usp"/>
    <property type="match status" value="1"/>
</dbReference>
<dbReference type="PANTHER" id="PTHR46100">
    <property type="entry name" value="IMP2'P"/>
    <property type="match status" value="1"/>
</dbReference>
<dbReference type="PRINTS" id="PR01438">
    <property type="entry name" value="UNVRSLSTRESS"/>
</dbReference>